<keyword evidence="1" id="KW-0175">Coiled coil</keyword>
<dbReference type="AlphaFoldDB" id="A0A285D6T9"/>
<name>A0A285D6T9_9BACI</name>
<sequence>MENMKINEKILQRLESYDEEVQEIIKKGISYTERAQLTRVKNRLSRDIEKMAKESM</sequence>
<dbReference type="Proteomes" id="UP000219546">
    <property type="component" value="Unassembled WGS sequence"/>
</dbReference>
<organism evidence="2 3">
    <name type="scientific">Bacillus oleivorans</name>
    <dbReference type="NCBI Taxonomy" id="1448271"/>
    <lineage>
        <taxon>Bacteria</taxon>
        <taxon>Bacillati</taxon>
        <taxon>Bacillota</taxon>
        <taxon>Bacilli</taxon>
        <taxon>Bacillales</taxon>
        <taxon>Bacillaceae</taxon>
        <taxon>Bacillus</taxon>
    </lineage>
</organism>
<keyword evidence="3" id="KW-1185">Reference proteome</keyword>
<evidence type="ECO:0000256" key="1">
    <source>
        <dbReference type="SAM" id="Coils"/>
    </source>
</evidence>
<feature type="coiled-coil region" evidence="1">
    <location>
        <begin position="7"/>
        <end position="54"/>
    </location>
</feature>
<dbReference type="EMBL" id="OAOP01000013">
    <property type="protein sequence ID" value="SNX75544.1"/>
    <property type="molecule type" value="Genomic_DNA"/>
</dbReference>
<gene>
    <name evidence="2" type="ORF">SAMN05877753_11344</name>
</gene>
<accession>A0A285D6T9</accession>
<evidence type="ECO:0000313" key="2">
    <source>
        <dbReference type="EMBL" id="SNX75544.1"/>
    </source>
</evidence>
<protein>
    <submittedName>
        <fullName evidence="2">Uncharacterized protein</fullName>
    </submittedName>
</protein>
<proteinExistence type="predicted"/>
<dbReference type="RefSeq" id="WP_179714393.1">
    <property type="nucleotide sequence ID" value="NZ_JBEPMQ010000017.1"/>
</dbReference>
<evidence type="ECO:0000313" key="3">
    <source>
        <dbReference type="Proteomes" id="UP000219546"/>
    </source>
</evidence>
<reference evidence="2 3" key="1">
    <citation type="submission" date="2017-08" db="EMBL/GenBank/DDBJ databases">
        <authorList>
            <person name="de Groot N.N."/>
        </authorList>
    </citation>
    <scope>NUCLEOTIDE SEQUENCE [LARGE SCALE GENOMIC DNA]</scope>
    <source>
        <strain evidence="2 3">JC228</strain>
    </source>
</reference>